<dbReference type="Proteomes" id="UP001062846">
    <property type="component" value="Chromosome 1"/>
</dbReference>
<gene>
    <name evidence="1" type="ORF">RHMOL_Rhmol01G0059900</name>
</gene>
<comment type="caution">
    <text evidence="1">The sequence shown here is derived from an EMBL/GenBank/DDBJ whole genome shotgun (WGS) entry which is preliminary data.</text>
</comment>
<evidence type="ECO:0000313" key="2">
    <source>
        <dbReference type="Proteomes" id="UP001062846"/>
    </source>
</evidence>
<accession>A0ACC0PYG1</accession>
<protein>
    <submittedName>
        <fullName evidence="1">Uncharacterized protein</fullName>
    </submittedName>
</protein>
<name>A0ACC0PYG1_RHOML</name>
<dbReference type="EMBL" id="CM046388">
    <property type="protein sequence ID" value="KAI8570740.1"/>
    <property type="molecule type" value="Genomic_DNA"/>
</dbReference>
<sequence length="82" mass="9476">MISMTSLCGGVHTILNNEREGNVHPLLRRVNKIALNSGWFHVSGTMCSGHGHLRNLRNFCDFWYPLRFVFHFSAICRSHFDD</sequence>
<reference evidence="1" key="1">
    <citation type="submission" date="2022-02" db="EMBL/GenBank/DDBJ databases">
        <title>Plant Genome Project.</title>
        <authorList>
            <person name="Zhang R.-G."/>
        </authorList>
    </citation>
    <scope>NUCLEOTIDE SEQUENCE</scope>
    <source>
        <strain evidence="1">AT1</strain>
    </source>
</reference>
<organism evidence="1 2">
    <name type="scientific">Rhododendron molle</name>
    <name type="common">Chinese azalea</name>
    <name type="synonym">Azalea mollis</name>
    <dbReference type="NCBI Taxonomy" id="49168"/>
    <lineage>
        <taxon>Eukaryota</taxon>
        <taxon>Viridiplantae</taxon>
        <taxon>Streptophyta</taxon>
        <taxon>Embryophyta</taxon>
        <taxon>Tracheophyta</taxon>
        <taxon>Spermatophyta</taxon>
        <taxon>Magnoliopsida</taxon>
        <taxon>eudicotyledons</taxon>
        <taxon>Gunneridae</taxon>
        <taxon>Pentapetalae</taxon>
        <taxon>asterids</taxon>
        <taxon>Ericales</taxon>
        <taxon>Ericaceae</taxon>
        <taxon>Ericoideae</taxon>
        <taxon>Rhodoreae</taxon>
        <taxon>Rhododendron</taxon>
    </lineage>
</organism>
<evidence type="ECO:0000313" key="1">
    <source>
        <dbReference type="EMBL" id="KAI8570740.1"/>
    </source>
</evidence>
<proteinExistence type="predicted"/>
<keyword evidence="2" id="KW-1185">Reference proteome</keyword>